<protein>
    <submittedName>
        <fullName evidence="1">Putative Fructose-bisphosphate aldolase</fullName>
        <ecNumber evidence="1">4.1.2.13</ecNumber>
    </submittedName>
</protein>
<dbReference type="InterPro" id="IPR013785">
    <property type="entry name" value="Aldolase_TIM"/>
</dbReference>
<dbReference type="EC" id="4.1.2.13" evidence="1"/>
<dbReference type="AlphaFoldDB" id="A0A3P3XR16"/>
<dbReference type="InterPro" id="IPR002915">
    <property type="entry name" value="DeoC/FbaB/LacD_aldolase"/>
</dbReference>
<gene>
    <name evidence="1" type="ORF">SPIRO4BDMA_50273</name>
</gene>
<dbReference type="PANTHER" id="PTHR47916">
    <property type="entry name" value="FRUCTOSE-BISPHOSPHATE ALDOLASE CLASS 1"/>
    <property type="match status" value="1"/>
</dbReference>
<dbReference type="GO" id="GO:0004332">
    <property type="term" value="F:fructose-bisphosphate aldolase activity"/>
    <property type="evidence" value="ECO:0007669"/>
    <property type="project" value="UniProtKB-EC"/>
</dbReference>
<keyword evidence="1" id="KW-0456">Lyase</keyword>
<dbReference type="SUPFAM" id="SSF51569">
    <property type="entry name" value="Aldolase"/>
    <property type="match status" value="1"/>
</dbReference>
<accession>A0A3P3XR16</accession>
<organism evidence="1">
    <name type="scientific">uncultured spirochete</name>
    <dbReference type="NCBI Taxonomy" id="156406"/>
    <lineage>
        <taxon>Bacteria</taxon>
        <taxon>Pseudomonadati</taxon>
        <taxon>Spirochaetota</taxon>
        <taxon>Spirochaetia</taxon>
        <taxon>Spirochaetales</taxon>
        <taxon>environmental samples</taxon>
    </lineage>
</organism>
<name>A0A3P3XR16_9SPIR</name>
<proteinExistence type="predicted"/>
<sequence length="242" mass="25668">MTDGLIRNTEKLFDEHGHTFLLALDHAQSGVMPGLEHTPALLSALADAPLDGFILNIGLAAHLARAPFLRKKLLLRSSLGGSNLADAYAPAHLNHVSPETSLAAGADAVLMMAVIGGEDYQSLQTLAADIDAFHQYSIPVVVEILASDFSKTATFDVQYHGARIAAELGADAVKAFYVDNFEKVVDCCPAPLILAGGPKDRDINAVARHAVECGARGFAFGRNIFQASDPLAIIQSLREILG</sequence>
<dbReference type="EMBL" id="FWDO01000005">
    <property type="protein sequence ID" value="SLM18758.1"/>
    <property type="molecule type" value="Genomic_DNA"/>
</dbReference>
<reference evidence="1" key="1">
    <citation type="submission" date="2017-02" db="EMBL/GenBank/DDBJ databases">
        <authorList>
            <person name="Regsiter A."/>
            <person name="William W."/>
        </authorList>
    </citation>
    <scope>NUCLEOTIDE SEQUENCE</scope>
    <source>
        <strain evidence="1">BdmA 4</strain>
    </source>
</reference>
<dbReference type="InterPro" id="IPR050456">
    <property type="entry name" value="DeoC/FbaB_aldolase"/>
</dbReference>
<dbReference type="Pfam" id="PF01791">
    <property type="entry name" value="DeoC"/>
    <property type="match status" value="1"/>
</dbReference>
<dbReference type="SMART" id="SM01133">
    <property type="entry name" value="DeoC"/>
    <property type="match status" value="1"/>
</dbReference>
<dbReference type="PANTHER" id="PTHR47916:SF1">
    <property type="entry name" value="3-HYDROXY-5-PHOSPHONOOXYPENTANE-2,4-DIONE THIOLASE"/>
    <property type="match status" value="1"/>
</dbReference>
<evidence type="ECO:0000313" key="1">
    <source>
        <dbReference type="EMBL" id="SLM18758.1"/>
    </source>
</evidence>
<dbReference type="Gene3D" id="3.20.20.70">
    <property type="entry name" value="Aldolase class I"/>
    <property type="match status" value="1"/>
</dbReference>